<dbReference type="InterPro" id="IPR000198">
    <property type="entry name" value="RhoGAP_dom"/>
</dbReference>
<evidence type="ECO:0000259" key="2">
    <source>
        <dbReference type="PROSITE" id="PS50238"/>
    </source>
</evidence>
<keyword evidence="4" id="KW-1185">Reference proteome</keyword>
<accession>A0A6L2Q9E3</accession>
<dbReference type="PROSITE" id="PS50238">
    <property type="entry name" value="RHOGAP"/>
    <property type="match status" value="1"/>
</dbReference>
<dbReference type="InterPro" id="IPR016161">
    <property type="entry name" value="Ald_DH/histidinol_DH"/>
</dbReference>
<dbReference type="Pfam" id="PF00171">
    <property type="entry name" value="Aldedh"/>
    <property type="match status" value="2"/>
</dbReference>
<protein>
    <recommendedName>
        <fullName evidence="2">Rho-GAP domain-containing protein</fullName>
    </recommendedName>
</protein>
<dbReference type="InterPro" id="IPR015590">
    <property type="entry name" value="Aldehyde_DH_dom"/>
</dbReference>
<dbReference type="Gene3D" id="3.40.605.10">
    <property type="entry name" value="Aldehyde Dehydrogenase, Chain A, domain 1"/>
    <property type="match status" value="2"/>
</dbReference>
<dbReference type="SMART" id="SM00324">
    <property type="entry name" value="RhoGAP"/>
    <property type="match status" value="1"/>
</dbReference>
<dbReference type="FunFam" id="1.10.555.10:FF:000032">
    <property type="entry name" value="Uncharacterized protein, isoform E"/>
    <property type="match status" value="1"/>
</dbReference>
<dbReference type="PANTHER" id="PTHR11699">
    <property type="entry name" value="ALDEHYDE DEHYDROGENASE-RELATED"/>
    <property type="match status" value="1"/>
</dbReference>
<dbReference type="SUPFAM" id="SSF53720">
    <property type="entry name" value="ALDH-like"/>
    <property type="match status" value="2"/>
</dbReference>
<name>A0A6L2Q9E3_COPFO</name>
<dbReference type="GO" id="GO:0007165">
    <property type="term" value="P:signal transduction"/>
    <property type="evidence" value="ECO:0007669"/>
    <property type="project" value="InterPro"/>
</dbReference>
<dbReference type="EMBL" id="BLKM01012989">
    <property type="protein sequence ID" value="GFG38397.1"/>
    <property type="molecule type" value="Genomic_DNA"/>
</dbReference>
<dbReference type="SUPFAM" id="SSF48350">
    <property type="entry name" value="GTPase activation domain, GAP"/>
    <property type="match status" value="1"/>
</dbReference>
<evidence type="ECO:0000256" key="1">
    <source>
        <dbReference type="SAM" id="MobiDB-lite"/>
    </source>
</evidence>
<dbReference type="Pfam" id="PF00620">
    <property type="entry name" value="RhoGAP"/>
    <property type="match status" value="1"/>
</dbReference>
<evidence type="ECO:0000313" key="3">
    <source>
        <dbReference type="EMBL" id="GFG38397.1"/>
    </source>
</evidence>
<dbReference type="AlphaFoldDB" id="A0A6L2Q9E3"/>
<dbReference type="Gene3D" id="1.10.555.10">
    <property type="entry name" value="Rho GTPase activation protein"/>
    <property type="match status" value="1"/>
</dbReference>
<evidence type="ECO:0000313" key="4">
    <source>
        <dbReference type="Proteomes" id="UP000502823"/>
    </source>
</evidence>
<dbReference type="Proteomes" id="UP000502823">
    <property type="component" value="Unassembled WGS sequence"/>
</dbReference>
<dbReference type="CDD" id="cd00159">
    <property type="entry name" value="RhoGAP"/>
    <property type="match status" value="1"/>
</dbReference>
<proteinExistence type="predicted"/>
<dbReference type="InParanoid" id="A0A6L2Q9E3"/>
<reference evidence="4" key="1">
    <citation type="submission" date="2020-01" db="EMBL/GenBank/DDBJ databases">
        <title>Draft genome sequence of the Termite Coptotermes fromosanus.</title>
        <authorList>
            <person name="Itakura S."/>
            <person name="Yosikawa Y."/>
            <person name="Umezawa K."/>
        </authorList>
    </citation>
    <scope>NUCLEOTIDE SEQUENCE [LARGE SCALE GENOMIC DNA]</scope>
</reference>
<dbReference type="OrthoDB" id="310895at2759"/>
<gene>
    <name evidence="3" type="ORF">Cfor_12431</name>
</gene>
<feature type="region of interest" description="Disordered" evidence="1">
    <location>
        <begin position="1101"/>
        <end position="1120"/>
    </location>
</feature>
<dbReference type="GO" id="GO:0016620">
    <property type="term" value="F:oxidoreductase activity, acting on the aldehyde or oxo group of donors, NAD or NADP as acceptor"/>
    <property type="evidence" value="ECO:0007669"/>
    <property type="project" value="InterPro"/>
</dbReference>
<organism evidence="3 4">
    <name type="scientific">Coptotermes formosanus</name>
    <name type="common">Formosan subterranean termite</name>
    <dbReference type="NCBI Taxonomy" id="36987"/>
    <lineage>
        <taxon>Eukaryota</taxon>
        <taxon>Metazoa</taxon>
        <taxon>Ecdysozoa</taxon>
        <taxon>Arthropoda</taxon>
        <taxon>Hexapoda</taxon>
        <taxon>Insecta</taxon>
        <taxon>Pterygota</taxon>
        <taxon>Neoptera</taxon>
        <taxon>Polyneoptera</taxon>
        <taxon>Dictyoptera</taxon>
        <taxon>Blattodea</taxon>
        <taxon>Blattoidea</taxon>
        <taxon>Termitoidae</taxon>
        <taxon>Rhinotermitidae</taxon>
        <taxon>Coptotermes</taxon>
    </lineage>
</organism>
<dbReference type="InterPro" id="IPR008936">
    <property type="entry name" value="Rho_GTPase_activation_prot"/>
</dbReference>
<sequence length="1152" mass="125429">MSVIECMNDLGVTQSLALYKSFCTHAWLKDRKLGPFIDGNFKDTSLKYEVLKPCTEEVLAKVGLSTEEDINAAVNSSLKVADTWSNLSGHKRACHIYSLARHIQKHAALLAQMESLNRGVQSRDPKEFDVPAIVRYLYHYAGWAQLLSSTELRDWKPVGVVAAVISGSSPLVTLAQIVAPTLAAGNAICLKPPKCSPLPALLFASIATQAGLPPGVINVLPGDANVGRLLVTHSQVSKVMFSGLTGVGRLIRKQTAGLGIHLTMLLSGGKSSMVVFDSADVDSSVDGAVDAAWFNQGQVPWSLGQLFVQESIWDNFVSKLSVRVHRLRVGEAFDHLADVGSPISKDIIVNLTVATAVAQKNGLEVYQAHVPPGLPSDAFFPPTLIIGGLANSNRVIDDDSVPLPLVAVVPFRTAREAVTLVNNSRYGMAASVWTENTSLALEVANQLQVVGTVWVNCHGSIDAGVPFGGWKQSGVGVVGGKEGLLEYMQYKGVRFNMTTDAVEYKSFGMTPDAPACCRPLLSEQTTDGSVPLVDRTYKLYYGGAHKRPDGNSSRVVLSGTGKLVATVADGSRKDVRNAVEAAVRGQPTWWKLGAHCRSQILYNAAEKLHSRREVFISHLTVLYGATDEEDASKEVDACVSLLFHWAASCDKKQFIGGDASPSNSVLVSVRREPLGVIGIVQTPVQSPPGPWALLGFIALFAPAVCYGNAVIVIADSVHPTAALEFCEDDKLGRKDAPQSCHFQQRGHFLRPSPSSLSPTVGKAAMVAIIAVFSVQYTLRQSSMVAMVTGVKFGVPLDEVCKNDIPGPLLVLILKLNKEAPFKKDVFRAPGHQGNMKKLIHFLQAGRLVNMDNFSVYTIASVLKKFLRKLPGGIFGRDGEQQLFAVIDLPSTEEQRDQIHRLITSLPTYTQRLLVLLFGTFRVIATNAERARTGMTSEALGVSVAPSFFQSCVSDGKTAKMEDVIRFKVATRIMKFLIDNFGVSNLFGRENYEFYARITGRILKVEEDWIFSFRYPPDTLVSRQLSLEAEKTWLQYECDRWGLTFNLEAMSHQEESQSTPALIHIPEGYDPDAPSTSLGIIPENNLLESYTRLSISLEENGLFKGSSRSSSSSATTSHHMTLEELRAVNRYAESTKSLSYLPQVRSGQASQQG</sequence>
<dbReference type="InterPro" id="IPR016162">
    <property type="entry name" value="Ald_DH_N"/>
</dbReference>
<feature type="compositionally biased region" description="Low complexity" evidence="1">
    <location>
        <begin position="1105"/>
        <end position="1116"/>
    </location>
</feature>
<feature type="domain" description="Rho-GAP" evidence="2">
    <location>
        <begin position="794"/>
        <end position="984"/>
    </location>
</feature>
<dbReference type="Gene3D" id="3.40.309.10">
    <property type="entry name" value="Aldehyde Dehydrogenase, Chain A, domain 2"/>
    <property type="match status" value="1"/>
</dbReference>
<dbReference type="InterPro" id="IPR016163">
    <property type="entry name" value="Ald_DH_C"/>
</dbReference>
<comment type="caution">
    <text evidence="3">The sequence shown here is derived from an EMBL/GenBank/DDBJ whole genome shotgun (WGS) entry which is preliminary data.</text>
</comment>